<organism evidence="2">
    <name type="scientific">marine metagenome</name>
    <dbReference type="NCBI Taxonomy" id="408172"/>
    <lineage>
        <taxon>unclassified sequences</taxon>
        <taxon>metagenomes</taxon>
        <taxon>ecological metagenomes</taxon>
    </lineage>
</organism>
<dbReference type="Gene3D" id="3.30.1130.10">
    <property type="match status" value="1"/>
</dbReference>
<dbReference type="InterPro" id="IPR043133">
    <property type="entry name" value="GTP-CH-I_C/QueF"/>
</dbReference>
<reference evidence="2" key="1">
    <citation type="submission" date="2018-05" db="EMBL/GenBank/DDBJ databases">
        <authorList>
            <person name="Lanie J.A."/>
            <person name="Ng W.-L."/>
            <person name="Kazmierczak K.M."/>
            <person name="Andrzejewski T.M."/>
            <person name="Davidsen T.M."/>
            <person name="Wayne K.J."/>
            <person name="Tettelin H."/>
            <person name="Glass J.I."/>
            <person name="Rusch D."/>
            <person name="Podicherti R."/>
            <person name="Tsui H.-C.T."/>
            <person name="Winkler M.E."/>
        </authorList>
    </citation>
    <scope>NUCLEOTIDE SEQUENCE</scope>
</reference>
<feature type="domain" description="NADPH-dependent 7-cyano-7-deazaguanine reductase N-terminal" evidence="1">
    <location>
        <begin position="12"/>
        <end position="106"/>
    </location>
</feature>
<dbReference type="EMBL" id="UINC01047841">
    <property type="protein sequence ID" value="SVB57615.1"/>
    <property type="molecule type" value="Genomic_DNA"/>
</dbReference>
<accession>A0A382F4K1</accession>
<evidence type="ECO:0000259" key="1">
    <source>
        <dbReference type="Pfam" id="PF14819"/>
    </source>
</evidence>
<dbReference type="Pfam" id="PF14819">
    <property type="entry name" value="QueF_N"/>
    <property type="match status" value="1"/>
</dbReference>
<evidence type="ECO:0000313" key="2">
    <source>
        <dbReference type="EMBL" id="SVB57615.1"/>
    </source>
</evidence>
<name>A0A382F4K1_9ZZZZ</name>
<gene>
    <name evidence="2" type="ORF">METZ01_LOCUS210469</name>
</gene>
<protein>
    <recommendedName>
        <fullName evidence="1">NADPH-dependent 7-cyano-7-deazaguanine reductase N-terminal domain-containing protein</fullName>
    </recommendedName>
</protein>
<proteinExistence type="predicted"/>
<dbReference type="AlphaFoldDB" id="A0A382F4K1"/>
<feature type="non-terminal residue" evidence="2">
    <location>
        <position position="107"/>
    </location>
</feature>
<sequence>MTPMLLGQLVEYPTKYSPDILCAMQRSETRIGLGIDGDLPFHGEDSWNGWELTWLDATGKPVIATVSIRVDAESPGIVESKSLKLYLGSLSTTRYGSASDVEQVIST</sequence>
<dbReference type="InterPro" id="IPR029139">
    <property type="entry name" value="QueF_N"/>
</dbReference>